<organism evidence="3 4">
    <name type="scientific">Piloderma croceum (strain F 1598)</name>
    <dbReference type="NCBI Taxonomy" id="765440"/>
    <lineage>
        <taxon>Eukaryota</taxon>
        <taxon>Fungi</taxon>
        <taxon>Dikarya</taxon>
        <taxon>Basidiomycota</taxon>
        <taxon>Agaricomycotina</taxon>
        <taxon>Agaricomycetes</taxon>
        <taxon>Agaricomycetidae</taxon>
        <taxon>Atheliales</taxon>
        <taxon>Atheliaceae</taxon>
        <taxon>Piloderma</taxon>
    </lineage>
</organism>
<evidence type="ECO:0000313" key="3">
    <source>
        <dbReference type="EMBL" id="KIM73715.1"/>
    </source>
</evidence>
<dbReference type="OrthoDB" id="372487at2759"/>
<dbReference type="STRING" id="765440.A0A0C3EMA6"/>
<dbReference type="AlphaFoldDB" id="A0A0C3EMA6"/>
<proteinExistence type="predicted"/>
<feature type="domain" description="Exoribonuclease Xrn1 D2/D3" evidence="2">
    <location>
        <begin position="132"/>
        <end position="270"/>
    </location>
</feature>
<dbReference type="Gene3D" id="2.170.260.40">
    <property type="match status" value="1"/>
</dbReference>
<protein>
    <submittedName>
        <fullName evidence="3">Uncharacterized protein</fullName>
    </submittedName>
</protein>
<gene>
    <name evidence="3" type="ORF">PILCRDRAFT_80815</name>
</gene>
<accession>A0A0C3EMA6</accession>
<feature type="domain" description="5'-3' exoribonuclease 1 D1" evidence="1">
    <location>
        <begin position="1"/>
        <end position="128"/>
    </location>
</feature>
<reference evidence="3 4" key="1">
    <citation type="submission" date="2014-04" db="EMBL/GenBank/DDBJ databases">
        <authorList>
            <consortium name="DOE Joint Genome Institute"/>
            <person name="Kuo A."/>
            <person name="Tarkka M."/>
            <person name="Buscot F."/>
            <person name="Kohler A."/>
            <person name="Nagy L.G."/>
            <person name="Floudas D."/>
            <person name="Copeland A."/>
            <person name="Barry K.W."/>
            <person name="Cichocki N."/>
            <person name="Veneault-Fourrey C."/>
            <person name="LaButti K."/>
            <person name="Lindquist E.A."/>
            <person name="Lipzen A."/>
            <person name="Lundell T."/>
            <person name="Morin E."/>
            <person name="Murat C."/>
            <person name="Sun H."/>
            <person name="Tunlid A."/>
            <person name="Henrissat B."/>
            <person name="Grigoriev I.V."/>
            <person name="Hibbett D.S."/>
            <person name="Martin F."/>
            <person name="Nordberg H.P."/>
            <person name="Cantor M.N."/>
            <person name="Hua S.X."/>
        </authorList>
    </citation>
    <scope>NUCLEOTIDE SEQUENCE [LARGE SCALE GENOMIC DNA]</scope>
    <source>
        <strain evidence="3 4">F 1598</strain>
    </source>
</reference>
<evidence type="ECO:0000259" key="2">
    <source>
        <dbReference type="Pfam" id="PF18334"/>
    </source>
</evidence>
<dbReference type="Proteomes" id="UP000054166">
    <property type="component" value="Unassembled WGS sequence"/>
</dbReference>
<reference evidence="4" key="2">
    <citation type="submission" date="2015-01" db="EMBL/GenBank/DDBJ databases">
        <title>Evolutionary Origins and Diversification of the Mycorrhizal Mutualists.</title>
        <authorList>
            <consortium name="DOE Joint Genome Institute"/>
            <consortium name="Mycorrhizal Genomics Consortium"/>
            <person name="Kohler A."/>
            <person name="Kuo A."/>
            <person name="Nagy L.G."/>
            <person name="Floudas D."/>
            <person name="Copeland A."/>
            <person name="Barry K.W."/>
            <person name="Cichocki N."/>
            <person name="Veneault-Fourrey C."/>
            <person name="LaButti K."/>
            <person name="Lindquist E.A."/>
            <person name="Lipzen A."/>
            <person name="Lundell T."/>
            <person name="Morin E."/>
            <person name="Murat C."/>
            <person name="Riley R."/>
            <person name="Ohm R."/>
            <person name="Sun H."/>
            <person name="Tunlid A."/>
            <person name="Henrissat B."/>
            <person name="Grigoriev I.V."/>
            <person name="Hibbett D.S."/>
            <person name="Martin F."/>
        </authorList>
    </citation>
    <scope>NUCLEOTIDE SEQUENCE [LARGE SCALE GENOMIC DNA]</scope>
    <source>
        <strain evidence="4">F 1598</strain>
    </source>
</reference>
<dbReference type="InterPro" id="IPR040992">
    <property type="entry name" value="XRN1_D1"/>
</dbReference>
<keyword evidence="4" id="KW-1185">Reference proteome</keyword>
<evidence type="ECO:0000259" key="1">
    <source>
        <dbReference type="Pfam" id="PF18332"/>
    </source>
</evidence>
<dbReference type="Pfam" id="PF18334">
    <property type="entry name" value="XRN1_D2_D3"/>
    <property type="match status" value="1"/>
</dbReference>
<sequence>MVGKRTFTGWPFLQEGLVVAVSDSLFKYEKMGVVPGSPPKIISNPHAPHGLGHWKMKAERTETFYSKKLGVIMGSVDVLVHVRPLTGLKRLDTGAFVKDYESADKEIEQAVQMTLSEVASEDPRFAEKDAPPLSEEFPEGSKIFFLGEHAYGVAAQVSGTTESALSVILAFFPSDKTENDKFKDIVRNRVSAKYFPSFKVAEMVGLSGRALGKITSSFMVITSNGQKTNIGLSLKFEAKALKVIDYSRKDGRFWEFSEKAIELIRDYKVRRTDYNGPVNRL</sequence>
<name>A0A0C3EMA6_PILCF</name>
<dbReference type="Pfam" id="PF18332">
    <property type="entry name" value="XRN1_D1"/>
    <property type="match status" value="1"/>
</dbReference>
<dbReference type="InterPro" id="IPR041106">
    <property type="entry name" value="XRN1_D2_D3"/>
</dbReference>
<dbReference type="Gene3D" id="2.30.30.30">
    <property type="match status" value="1"/>
</dbReference>
<dbReference type="InterPro" id="IPR014722">
    <property type="entry name" value="Rib_uL2_dom2"/>
</dbReference>
<dbReference type="EMBL" id="KN833075">
    <property type="protein sequence ID" value="KIM73715.1"/>
    <property type="molecule type" value="Genomic_DNA"/>
</dbReference>
<dbReference type="InterPro" id="IPR047007">
    <property type="entry name" value="XRN1_D1_sf"/>
</dbReference>
<dbReference type="InParanoid" id="A0A0C3EMA6"/>
<evidence type="ECO:0000313" key="4">
    <source>
        <dbReference type="Proteomes" id="UP000054166"/>
    </source>
</evidence>
<dbReference type="HOGENOM" id="CLU_897309_0_0_1"/>